<evidence type="ECO:0000256" key="8">
    <source>
        <dbReference type="ARBA" id="ARBA00022833"/>
    </source>
</evidence>
<evidence type="ECO:0000313" key="16">
    <source>
        <dbReference type="EMBL" id="KAF0308313.1"/>
    </source>
</evidence>
<comment type="similarity">
    <text evidence="3">Belongs to the EGR C2H2-type zinc-finger protein family.</text>
</comment>
<keyword evidence="8" id="KW-0862">Zinc</keyword>
<evidence type="ECO:0000256" key="12">
    <source>
        <dbReference type="ARBA" id="ARBA00023242"/>
    </source>
</evidence>
<feature type="domain" description="C2H2-type" evidence="15">
    <location>
        <begin position="200"/>
        <end position="229"/>
    </location>
</feature>
<dbReference type="Gene3D" id="3.30.160.60">
    <property type="entry name" value="Classic Zinc Finger"/>
    <property type="match status" value="3"/>
</dbReference>
<evidence type="ECO:0000259" key="15">
    <source>
        <dbReference type="PROSITE" id="PS50157"/>
    </source>
</evidence>
<dbReference type="PANTHER" id="PTHR23235:SF60">
    <property type="entry name" value="STRIPE, ISOFORM D"/>
    <property type="match status" value="1"/>
</dbReference>
<dbReference type="SUPFAM" id="SSF57667">
    <property type="entry name" value="beta-beta-alpha zinc fingers"/>
    <property type="match status" value="2"/>
</dbReference>
<keyword evidence="5" id="KW-0479">Metal-binding</keyword>
<dbReference type="Proteomes" id="UP000440578">
    <property type="component" value="Unassembled WGS sequence"/>
</dbReference>
<evidence type="ECO:0000256" key="10">
    <source>
        <dbReference type="ARBA" id="ARBA00023125"/>
    </source>
</evidence>
<comment type="subcellular location">
    <subcellularLocation>
        <location evidence="2">Cytoplasm</location>
    </subcellularLocation>
    <subcellularLocation>
        <location evidence="1">Nucleus</location>
    </subcellularLocation>
</comment>
<evidence type="ECO:0000256" key="4">
    <source>
        <dbReference type="ARBA" id="ARBA00022490"/>
    </source>
</evidence>
<dbReference type="GO" id="GO:0008270">
    <property type="term" value="F:zinc ion binding"/>
    <property type="evidence" value="ECO:0007669"/>
    <property type="project" value="UniProtKB-KW"/>
</dbReference>
<gene>
    <name evidence="16" type="primary">Egr3</name>
    <name evidence="16" type="ORF">FJT64_020434</name>
</gene>
<dbReference type="OrthoDB" id="6365676at2759"/>
<dbReference type="FunFam" id="3.30.160.60:FF:000092">
    <property type="entry name" value="Early growth response protein 3"/>
    <property type="match status" value="1"/>
</dbReference>
<evidence type="ECO:0000256" key="9">
    <source>
        <dbReference type="ARBA" id="ARBA00023015"/>
    </source>
</evidence>
<dbReference type="EMBL" id="VIIS01000495">
    <property type="protein sequence ID" value="KAF0308313.1"/>
    <property type="molecule type" value="Genomic_DNA"/>
</dbReference>
<feature type="domain" description="C2H2-type" evidence="15">
    <location>
        <begin position="258"/>
        <end position="285"/>
    </location>
</feature>
<keyword evidence="10" id="KW-0238">DNA-binding</keyword>
<organism evidence="16 17">
    <name type="scientific">Amphibalanus amphitrite</name>
    <name type="common">Striped barnacle</name>
    <name type="synonym">Balanus amphitrite</name>
    <dbReference type="NCBI Taxonomy" id="1232801"/>
    <lineage>
        <taxon>Eukaryota</taxon>
        <taxon>Metazoa</taxon>
        <taxon>Ecdysozoa</taxon>
        <taxon>Arthropoda</taxon>
        <taxon>Crustacea</taxon>
        <taxon>Multicrustacea</taxon>
        <taxon>Cirripedia</taxon>
        <taxon>Thoracica</taxon>
        <taxon>Thoracicalcarea</taxon>
        <taxon>Balanomorpha</taxon>
        <taxon>Balanoidea</taxon>
        <taxon>Balanidae</taxon>
        <taxon>Amphibalaninae</taxon>
        <taxon>Amphibalanus</taxon>
    </lineage>
</organism>
<feature type="compositionally biased region" description="Gly residues" evidence="14">
    <location>
        <begin position="289"/>
        <end position="314"/>
    </location>
</feature>
<feature type="compositionally biased region" description="Low complexity" evidence="14">
    <location>
        <begin position="167"/>
        <end position="185"/>
    </location>
</feature>
<name>A0A6A4WQJ5_AMPAM</name>
<proteinExistence type="inferred from homology"/>
<dbReference type="InterPro" id="IPR013087">
    <property type="entry name" value="Znf_C2H2_type"/>
</dbReference>
<dbReference type="PROSITE" id="PS00028">
    <property type="entry name" value="ZINC_FINGER_C2H2_1"/>
    <property type="match status" value="3"/>
</dbReference>
<evidence type="ECO:0000256" key="1">
    <source>
        <dbReference type="ARBA" id="ARBA00004123"/>
    </source>
</evidence>
<dbReference type="SMART" id="SM00355">
    <property type="entry name" value="ZnF_C2H2"/>
    <property type="match status" value="3"/>
</dbReference>
<reference evidence="16 17" key="1">
    <citation type="submission" date="2019-07" db="EMBL/GenBank/DDBJ databases">
        <title>Draft genome assembly of a fouling barnacle, Amphibalanus amphitrite (Darwin, 1854): The first reference genome for Thecostraca.</title>
        <authorList>
            <person name="Kim W."/>
        </authorList>
    </citation>
    <scope>NUCLEOTIDE SEQUENCE [LARGE SCALE GENOMIC DNA]</scope>
    <source>
        <strain evidence="16">SNU_AA5</strain>
        <tissue evidence="16">Soma without cirri and trophi</tissue>
    </source>
</reference>
<dbReference type="GO" id="GO:0000978">
    <property type="term" value="F:RNA polymerase II cis-regulatory region sequence-specific DNA binding"/>
    <property type="evidence" value="ECO:0007669"/>
    <property type="project" value="TreeGrafter"/>
</dbReference>
<evidence type="ECO:0000256" key="13">
    <source>
        <dbReference type="PROSITE-ProRule" id="PRU00042"/>
    </source>
</evidence>
<keyword evidence="4" id="KW-0963">Cytoplasm</keyword>
<dbReference type="Pfam" id="PF00096">
    <property type="entry name" value="zf-C2H2"/>
    <property type="match status" value="3"/>
</dbReference>
<feature type="region of interest" description="Disordered" evidence="14">
    <location>
        <begin position="271"/>
        <end position="331"/>
    </location>
</feature>
<dbReference type="AlphaFoldDB" id="A0A6A4WQJ5"/>
<comment type="caution">
    <text evidence="16">The sequence shown here is derived from an EMBL/GenBank/DDBJ whole genome shotgun (WGS) entry which is preliminary data.</text>
</comment>
<feature type="compositionally biased region" description="Low complexity" evidence="14">
    <location>
        <begin position="134"/>
        <end position="160"/>
    </location>
</feature>
<feature type="region of interest" description="Disordered" evidence="14">
    <location>
        <begin position="15"/>
        <end position="51"/>
    </location>
</feature>
<evidence type="ECO:0000256" key="2">
    <source>
        <dbReference type="ARBA" id="ARBA00004496"/>
    </source>
</evidence>
<keyword evidence="9" id="KW-0805">Transcription regulation</keyword>
<keyword evidence="12" id="KW-0539">Nucleus</keyword>
<feature type="region of interest" description="Disordered" evidence="14">
    <location>
        <begin position="127"/>
        <end position="185"/>
    </location>
</feature>
<keyword evidence="7 13" id="KW-0863">Zinc-finger</keyword>
<evidence type="ECO:0000256" key="3">
    <source>
        <dbReference type="ARBA" id="ARBA00005682"/>
    </source>
</evidence>
<evidence type="ECO:0000256" key="11">
    <source>
        <dbReference type="ARBA" id="ARBA00023163"/>
    </source>
</evidence>
<evidence type="ECO:0000256" key="14">
    <source>
        <dbReference type="SAM" id="MobiDB-lite"/>
    </source>
</evidence>
<feature type="compositionally biased region" description="Basic residues" evidence="14">
    <location>
        <begin position="275"/>
        <end position="288"/>
    </location>
</feature>
<accession>A0A6A4WQJ5</accession>
<protein>
    <submittedName>
        <fullName evidence="16">Early growth response protein 3</fullName>
    </submittedName>
</protein>
<dbReference type="GO" id="GO:0000981">
    <property type="term" value="F:DNA-binding transcription factor activity, RNA polymerase II-specific"/>
    <property type="evidence" value="ECO:0007669"/>
    <property type="project" value="TreeGrafter"/>
</dbReference>
<dbReference type="PANTHER" id="PTHR23235">
    <property type="entry name" value="KRUEPPEL-LIKE TRANSCRIPTION FACTOR"/>
    <property type="match status" value="1"/>
</dbReference>
<evidence type="ECO:0000256" key="6">
    <source>
        <dbReference type="ARBA" id="ARBA00022737"/>
    </source>
</evidence>
<feature type="region of interest" description="Disordered" evidence="14">
    <location>
        <begin position="84"/>
        <end position="103"/>
    </location>
</feature>
<evidence type="ECO:0000256" key="7">
    <source>
        <dbReference type="ARBA" id="ARBA00022771"/>
    </source>
</evidence>
<dbReference type="GO" id="GO:0005634">
    <property type="term" value="C:nucleus"/>
    <property type="evidence" value="ECO:0007669"/>
    <property type="project" value="UniProtKB-SubCell"/>
</dbReference>
<keyword evidence="6" id="KW-0677">Repeat</keyword>
<dbReference type="GO" id="GO:0005737">
    <property type="term" value="C:cytoplasm"/>
    <property type="evidence" value="ECO:0007669"/>
    <property type="project" value="UniProtKB-SubCell"/>
</dbReference>
<evidence type="ECO:0000256" key="5">
    <source>
        <dbReference type="ARBA" id="ARBA00022723"/>
    </source>
</evidence>
<dbReference type="PROSITE" id="PS50157">
    <property type="entry name" value="ZINC_FINGER_C2H2_2"/>
    <property type="match status" value="3"/>
</dbReference>
<evidence type="ECO:0000313" key="17">
    <source>
        <dbReference type="Proteomes" id="UP000440578"/>
    </source>
</evidence>
<sequence>MVVCVGQCVMDPTLPLLESSSSSSNGSHTGGGGDRTASAAPPTGPGALASPPKMMLDAVEVAATPSLADVHLDWEQLCRGRLSPPTSPWHLDDAPTTPSPGYLDTPSTSVDVGDDFFSFPTVTTVGDDLRSSAEGESTSSSAAPTSAAAGAVPALPASRAGPQPTNPNSLSSAAAPPSPSAEQPAVLGMFPRTPLEERPYPCPDKSCRSRFSRSDELTRHIRIHTGQKPFQCSICLRSFSRSDHLTTHIRTHTGEKPFQCEVCNKKFARSDEKKRHARVHVRRPRRAGRGPGGPGGDPGTSSGPGPGGRPGRGAGRASATQTRGAGSAGSG</sequence>
<keyword evidence="11" id="KW-0804">Transcription</keyword>
<feature type="domain" description="C2H2-type" evidence="15">
    <location>
        <begin position="230"/>
        <end position="257"/>
    </location>
</feature>
<keyword evidence="17" id="KW-1185">Reference proteome</keyword>
<dbReference type="InterPro" id="IPR036236">
    <property type="entry name" value="Znf_C2H2_sf"/>
</dbReference>
<feature type="compositionally biased region" description="Low complexity" evidence="14">
    <location>
        <begin position="36"/>
        <end position="51"/>
    </location>
</feature>